<keyword evidence="4" id="KW-1185">Reference proteome</keyword>
<comment type="caution">
    <text evidence="3">The sequence shown here is derived from an EMBL/GenBank/DDBJ whole genome shotgun (WGS) entry which is preliminary data.</text>
</comment>
<feature type="compositionally biased region" description="Polar residues" evidence="1">
    <location>
        <begin position="1"/>
        <end position="17"/>
    </location>
</feature>
<reference evidence="4" key="1">
    <citation type="journal article" date="2019" name="Int. J. Syst. Evol. Microbiol.">
        <title>The Global Catalogue of Microorganisms (GCM) 10K type strain sequencing project: providing services to taxonomists for standard genome sequencing and annotation.</title>
        <authorList>
            <consortium name="The Broad Institute Genomics Platform"/>
            <consortium name="The Broad Institute Genome Sequencing Center for Infectious Disease"/>
            <person name="Wu L."/>
            <person name="Ma J."/>
        </authorList>
    </citation>
    <scope>NUCLEOTIDE SEQUENCE [LARGE SCALE GENOMIC DNA]</scope>
    <source>
        <strain evidence="4">JCM 18306</strain>
    </source>
</reference>
<sequence>MKTGPSETQWRKSSYSGPNGGDCVECTVTGGVAWRTSSYSGPNGGECVEVADNCPTGAVPVRDSKNPSGPVVTVGAGAWQAFVGGLR</sequence>
<dbReference type="RefSeq" id="WP_345633494.1">
    <property type="nucleotide sequence ID" value="NZ_BAABJR010000011.1"/>
</dbReference>
<feature type="region of interest" description="Disordered" evidence="1">
    <location>
        <begin position="1"/>
        <end position="21"/>
    </location>
</feature>
<evidence type="ECO:0000313" key="3">
    <source>
        <dbReference type="EMBL" id="GAA5212203.1"/>
    </source>
</evidence>
<dbReference type="Pfam" id="PF04149">
    <property type="entry name" value="DUF397"/>
    <property type="match status" value="2"/>
</dbReference>
<feature type="domain" description="DUF397" evidence="2">
    <location>
        <begin position="9"/>
        <end position="27"/>
    </location>
</feature>
<evidence type="ECO:0000313" key="4">
    <source>
        <dbReference type="Proteomes" id="UP001499878"/>
    </source>
</evidence>
<evidence type="ECO:0000259" key="2">
    <source>
        <dbReference type="Pfam" id="PF04149"/>
    </source>
</evidence>
<evidence type="ECO:0000256" key="1">
    <source>
        <dbReference type="SAM" id="MobiDB-lite"/>
    </source>
</evidence>
<dbReference type="InterPro" id="IPR007278">
    <property type="entry name" value="DUF397"/>
</dbReference>
<gene>
    <name evidence="3" type="ORF">GCM10023323_47230</name>
</gene>
<proteinExistence type="predicted"/>
<accession>A0ABP9T6I6</accession>
<name>A0ABP9T6I6_9ACTN</name>
<dbReference type="EMBL" id="BAABJR010000011">
    <property type="protein sequence ID" value="GAA5212203.1"/>
    <property type="molecule type" value="Genomic_DNA"/>
</dbReference>
<organism evidence="3 4">
    <name type="scientific">Streptomyces thinghirensis</name>
    <dbReference type="NCBI Taxonomy" id="551547"/>
    <lineage>
        <taxon>Bacteria</taxon>
        <taxon>Bacillati</taxon>
        <taxon>Actinomycetota</taxon>
        <taxon>Actinomycetes</taxon>
        <taxon>Kitasatosporales</taxon>
        <taxon>Streptomycetaceae</taxon>
        <taxon>Streptomyces</taxon>
    </lineage>
</organism>
<protein>
    <recommendedName>
        <fullName evidence="2">DUF397 domain-containing protein</fullName>
    </recommendedName>
</protein>
<feature type="domain" description="DUF397" evidence="2">
    <location>
        <begin position="33"/>
        <end position="87"/>
    </location>
</feature>
<dbReference type="Proteomes" id="UP001499878">
    <property type="component" value="Unassembled WGS sequence"/>
</dbReference>